<feature type="transmembrane region" description="Helical" evidence="7">
    <location>
        <begin position="262"/>
        <end position="281"/>
    </location>
</feature>
<dbReference type="InterPro" id="IPR022791">
    <property type="entry name" value="L-PG_synthase/AglD"/>
</dbReference>
<keyword evidence="5 7" id="KW-1133">Transmembrane helix</keyword>
<evidence type="ECO:0000256" key="7">
    <source>
        <dbReference type="SAM" id="Phobius"/>
    </source>
</evidence>
<feature type="transmembrane region" description="Helical" evidence="7">
    <location>
        <begin position="288"/>
        <end position="311"/>
    </location>
</feature>
<keyword evidence="9" id="KW-1185">Reference proteome</keyword>
<evidence type="ECO:0000313" key="8">
    <source>
        <dbReference type="EMBL" id="MFD1572457.1"/>
    </source>
</evidence>
<comment type="similarity">
    <text evidence="2">Belongs to the UPF0104 family.</text>
</comment>
<keyword evidence="6 7" id="KW-0472">Membrane</keyword>
<evidence type="ECO:0000256" key="2">
    <source>
        <dbReference type="ARBA" id="ARBA00011061"/>
    </source>
</evidence>
<reference evidence="8 9" key="1">
    <citation type="journal article" date="2019" name="Int. J. Syst. Evol. Microbiol.">
        <title>The Global Catalogue of Microorganisms (GCM) 10K type strain sequencing project: providing services to taxonomists for standard genome sequencing and annotation.</title>
        <authorList>
            <consortium name="The Broad Institute Genomics Platform"/>
            <consortium name="The Broad Institute Genome Sequencing Center for Infectious Disease"/>
            <person name="Wu L."/>
            <person name="Ma J."/>
        </authorList>
    </citation>
    <scope>NUCLEOTIDE SEQUENCE [LARGE SCALE GENOMIC DNA]</scope>
    <source>
        <strain evidence="8 9">CGMCC 1.12689</strain>
    </source>
</reference>
<feature type="transmembrane region" description="Helical" evidence="7">
    <location>
        <begin position="9"/>
        <end position="30"/>
    </location>
</feature>
<name>A0ABD6C4W5_9EURY</name>
<organism evidence="8 9">
    <name type="scientific">Halorubrum laminariae</name>
    <dbReference type="NCBI Taxonomy" id="1433523"/>
    <lineage>
        <taxon>Archaea</taxon>
        <taxon>Methanobacteriati</taxon>
        <taxon>Methanobacteriota</taxon>
        <taxon>Stenosarchaea group</taxon>
        <taxon>Halobacteria</taxon>
        <taxon>Halobacteriales</taxon>
        <taxon>Haloferacaceae</taxon>
        <taxon>Halorubrum</taxon>
    </lineage>
</organism>
<evidence type="ECO:0000256" key="5">
    <source>
        <dbReference type="ARBA" id="ARBA00022989"/>
    </source>
</evidence>
<keyword evidence="3" id="KW-1003">Cell membrane</keyword>
<dbReference type="PANTHER" id="PTHR39087:SF2">
    <property type="entry name" value="UPF0104 MEMBRANE PROTEIN MJ1595"/>
    <property type="match status" value="1"/>
</dbReference>
<feature type="transmembrane region" description="Helical" evidence="7">
    <location>
        <begin position="119"/>
        <end position="142"/>
    </location>
</feature>
<feature type="transmembrane region" description="Helical" evidence="7">
    <location>
        <begin position="317"/>
        <end position="336"/>
    </location>
</feature>
<dbReference type="PANTHER" id="PTHR39087">
    <property type="entry name" value="UPF0104 MEMBRANE PROTEIN MJ1595"/>
    <property type="match status" value="1"/>
</dbReference>
<comment type="subcellular location">
    <subcellularLocation>
        <location evidence="1">Cell membrane</location>
        <topology evidence="1">Multi-pass membrane protein</topology>
    </subcellularLocation>
</comment>
<proteinExistence type="inferred from homology"/>
<dbReference type="GO" id="GO:0005886">
    <property type="term" value="C:plasma membrane"/>
    <property type="evidence" value="ECO:0007669"/>
    <property type="project" value="UniProtKB-SubCell"/>
</dbReference>
<dbReference type="EMBL" id="JBHUDB010000027">
    <property type="protein sequence ID" value="MFD1572457.1"/>
    <property type="molecule type" value="Genomic_DNA"/>
</dbReference>
<dbReference type="Pfam" id="PF03706">
    <property type="entry name" value="LPG_synthase_TM"/>
    <property type="match status" value="1"/>
</dbReference>
<dbReference type="AlphaFoldDB" id="A0ABD6C4W5"/>
<keyword evidence="4 7" id="KW-0812">Transmembrane</keyword>
<feature type="transmembrane region" description="Helical" evidence="7">
    <location>
        <begin position="230"/>
        <end position="256"/>
    </location>
</feature>
<accession>A0ABD6C4W5</accession>
<feature type="transmembrane region" description="Helical" evidence="7">
    <location>
        <begin position="154"/>
        <end position="176"/>
    </location>
</feature>
<protein>
    <submittedName>
        <fullName evidence="8">YbhN family protein</fullName>
    </submittedName>
</protein>
<dbReference type="NCBIfam" id="TIGR00374">
    <property type="entry name" value="flippase-like domain"/>
    <property type="match status" value="1"/>
</dbReference>
<sequence length="337" mass="34550">MDRNPRRGIILGGLAAFGILAVLFVVVGAGRVVDTLVAADRRLVAAAFGFALCWLLAWSLMLRTVLGSLDVSLSVPTAFLVYAGAVFANNVTPFGQAGGEPVAAALISRVSGSRYETGLVGIASVDVLNVVPSISLVFLGVGYHATTTAIGERLSVAVAVAVALITTIVIVIALAWRYRRGVVARLPAGVAGLLGRLDRFDPASLEDRLAERLRNFFEDIERVGTSPGRLATAVGLSLSGWVLQAAALTVAFAAVGHEISPAIPLFVVPLAYVAGATPLPGGLGGIEAAFVALLVPTTGVPASTVTAAVLVFRGAVYWMPVAVGGVSASALGVRAMR</sequence>
<evidence type="ECO:0000256" key="4">
    <source>
        <dbReference type="ARBA" id="ARBA00022692"/>
    </source>
</evidence>
<evidence type="ECO:0000256" key="3">
    <source>
        <dbReference type="ARBA" id="ARBA00022475"/>
    </source>
</evidence>
<comment type="caution">
    <text evidence="8">The sequence shown here is derived from an EMBL/GenBank/DDBJ whole genome shotgun (WGS) entry which is preliminary data.</text>
</comment>
<dbReference type="Proteomes" id="UP001597185">
    <property type="component" value="Unassembled WGS sequence"/>
</dbReference>
<evidence type="ECO:0000256" key="6">
    <source>
        <dbReference type="ARBA" id="ARBA00023136"/>
    </source>
</evidence>
<evidence type="ECO:0000313" key="9">
    <source>
        <dbReference type="Proteomes" id="UP001597185"/>
    </source>
</evidence>
<dbReference type="RefSeq" id="WP_256418604.1">
    <property type="nucleotide sequence ID" value="NZ_JANHDL010000007.1"/>
</dbReference>
<evidence type="ECO:0000256" key="1">
    <source>
        <dbReference type="ARBA" id="ARBA00004651"/>
    </source>
</evidence>
<gene>
    <name evidence="8" type="ORF">ACFR9T_18095</name>
</gene>
<feature type="transmembrane region" description="Helical" evidence="7">
    <location>
        <begin position="42"/>
        <end position="62"/>
    </location>
</feature>